<dbReference type="Proteomes" id="UP000265520">
    <property type="component" value="Unassembled WGS sequence"/>
</dbReference>
<organism evidence="1 2">
    <name type="scientific">Trifolium medium</name>
    <dbReference type="NCBI Taxonomy" id="97028"/>
    <lineage>
        <taxon>Eukaryota</taxon>
        <taxon>Viridiplantae</taxon>
        <taxon>Streptophyta</taxon>
        <taxon>Embryophyta</taxon>
        <taxon>Tracheophyta</taxon>
        <taxon>Spermatophyta</taxon>
        <taxon>Magnoliopsida</taxon>
        <taxon>eudicotyledons</taxon>
        <taxon>Gunneridae</taxon>
        <taxon>Pentapetalae</taxon>
        <taxon>rosids</taxon>
        <taxon>fabids</taxon>
        <taxon>Fabales</taxon>
        <taxon>Fabaceae</taxon>
        <taxon>Papilionoideae</taxon>
        <taxon>50 kb inversion clade</taxon>
        <taxon>NPAAA clade</taxon>
        <taxon>Hologalegina</taxon>
        <taxon>IRL clade</taxon>
        <taxon>Trifolieae</taxon>
        <taxon>Trifolium</taxon>
    </lineage>
</organism>
<keyword evidence="2" id="KW-1185">Reference proteome</keyword>
<name>A0A392ME66_9FABA</name>
<protein>
    <submittedName>
        <fullName evidence="1">Uncharacterized protein</fullName>
    </submittedName>
</protein>
<reference evidence="1 2" key="1">
    <citation type="journal article" date="2018" name="Front. Plant Sci.">
        <title>Red Clover (Trifolium pratense) and Zigzag Clover (T. medium) - A Picture of Genomic Similarities and Differences.</title>
        <authorList>
            <person name="Dluhosova J."/>
            <person name="Istvanek J."/>
            <person name="Nedelnik J."/>
            <person name="Repkova J."/>
        </authorList>
    </citation>
    <scope>NUCLEOTIDE SEQUENCE [LARGE SCALE GENOMIC DNA]</scope>
    <source>
        <strain evidence="2">cv. 10/8</strain>
        <tissue evidence="1">Leaf</tissue>
    </source>
</reference>
<gene>
    <name evidence="1" type="ORF">A2U01_0005406</name>
</gene>
<evidence type="ECO:0000313" key="1">
    <source>
        <dbReference type="EMBL" id="MCH84574.1"/>
    </source>
</evidence>
<comment type="caution">
    <text evidence="1">The sequence shown here is derived from an EMBL/GenBank/DDBJ whole genome shotgun (WGS) entry which is preliminary data.</text>
</comment>
<proteinExistence type="predicted"/>
<dbReference type="EMBL" id="LXQA010007042">
    <property type="protein sequence ID" value="MCH84574.1"/>
    <property type="molecule type" value="Genomic_DNA"/>
</dbReference>
<dbReference type="AlphaFoldDB" id="A0A392ME66"/>
<sequence length="72" mass="7777">MVLLNLQGSGSFNPSGCLVTNVLDSFLDLGLKAHDCLYLGIVLERALLPAAVQGVVGSWIWFRVGGRSIRYV</sequence>
<evidence type="ECO:0000313" key="2">
    <source>
        <dbReference type="Proteomes" id="UP000265520"/>
    </source>
</evidence>
<accession>A0A392ME66</accession>